<name>A0A0K2T341_LEPSM</name>
<proteinExistence type="predicted"/>
<sequence length="58" mass="6775">MADYLMVLTEKRGPIYHQNNENSYKATYVFQQEGAPAHTAHIVQDWIGTYMNVWSKNL</sequence>
<accession>A0A0K2T341</accession>
<dbReference type="EMBL" id="HACA01002646">
    <property type="protein sequence ID" value="CDW20007.1"/>
    <property type="molecule type" value="Transcribed_RNA"/>
</dbReference>
<protein>
    <submittedName>
        <fullName evidence="1">Uncharacterized protein</fullName>
    </submittedName>
</protein>
<dbReference type="InterPro" id="IPR036397">
    <property type="entry name" value="RNaseH_sf"/>
</dbReference>
<organism evidence="1">
    <name type="scientific">Lepeophtheirus salmonis</name>
    <name type="common">Salmon louse</name>
    <name type="synonym">Caligus salmonis</name>
    <dbReference type="NCBI Taxonomy" id="72036"/>
    <lineage>
        <taxon>Eukaryota</taxon>
        <taxon>Metazoa</taxon>
        <taxon>Ecdysozoa</taxon>
        <taxon>Arthropoda</taxon>
        <taxon>Crustacea</taxon>
        <taxon>Multicrustacea</taxon>
        <taxon>Hexanauplia</taxon>
        <taxon>Copepoda</taxon>
        <taxon>Siphonostomatoida</taxon>
        <taxon>Caligidae</taxon>
        <taxon>Lepeophtheirus</taxon>
    </lineage>
</organism>
<dbReference type="AlphaFoldDB" id="A0A0K2T341"/>
<reference evidence="1" key="1">
    <citation type="submission" date="2014-05" db="EMBL/GenBank/DDBJ databases">
        <authorList>
            <person name="Chronopoulou M."/>
        </authorList>
    </citation>
    <scope>NUCLEOTIDE SEQUENCE</scope>
    <source>
        <tissue evidence="1">Whole organism</tissue>
    </source>
</reference>
<dbReference type="GO" id="GO:0003676">
    <property type="term" value="F:nucleic acid binding"/>
    <property type="evidence" value="ECO:0007669"/>
    <property type="project" value="InterPro"/>
</dbReference>
<dbReference type="Gene3D" id="3.30.420.10">
    <property type="entry name" value="Ribonuclease H-like superfamily/Ribonuclease H"/>
    <property type="match status" value="1"/>
</dbReference>
<evidence type="ECO:0000313" key="1">
    <source>
        <dbReference type="EMBL" id="CDW20007.1"/>
    </source>
</evidence>